<dbReference type="STRING" id="1202536.A33U_061"/>
<evidence type="ECO:0000313" key="2">
    <source>
        <dbReference type="EMBL" id="AFP83530.1"/>
    </source>
</evidence>
<dbReference type="KEGG" id="cru:A33U_061"/>
<dbReference type="GO" id="GO:0009094">
    <property type="term" value="P:L-phenylalanine biosynthetic process"/>
    <property type="evidence" value="ECO:0007669"/>
    <property type="project" value="UniProtKB-UniPathway"/>
</dbReference>
<dbReference type="Proteomes" id="UP000003932">
    <property type="component" value="Chromosome"/>
</dbReference>
<dbReference type="PATRIC" id="fig|1202536.3.peg.55"/>
<dbReference type="Pfam" id="PF00800">
    <property type="entry name" value="PDT"/>
    <property type="match status" value="1"/>
</dbReference>
<dbReference type="AlphaFoldDB" id="J7GZU9"/>
<dbReference type="GO" id="GO:0004664">
    <property type="term" value="F:prephenate dehydratase activity"/>
    <property type="evidence" value="ECO:0007669"/>
    <property type="project" value="InterPro"/>
</dbReference>
<dbReference type="UniPathway" id="UPA00121">
    <property type="reaction ID" value="UER00345"/>
</dbReference>
<feature type="domain" description="Prephenate dehydratase" evidence="1">
    <location>
        <begin position="26"/>
        <end position="178"/>
    </location>
</feature>
<dbReference type="HOGENOM" id="CLU_1101303_0_0_6"/>
<dbReference type="RefSeq" id="WP_014886831.1">
    <property type="nucleotide sequence ID" value="NC_018414.1"/>
</dbReference>
<dbReference type="InterPro" id="IPR001086">
    <property type="entry name" value="Preph_deHydtase"/>
</dbReference>
<name>J7GZU9_CARRU</name>
<dbReference type="SUPFAM" id="SSF53850">
    <property type="entry name" value="Periplasmic binding protein-like II"/>
    <property type="match status" value="1"/>
</dbReference>
<dbReference type="Gene3D" id="3.40.190.10">
    <property type="entry name" value="Periplasmic binding protein-like II"/>
    <property type="match status" value="2"/>
</dbReference>
<protein>
    <submittedName>
        <fullName evidence="2">Putative prephenate dehydratase</fullName>
    </submittedName>
</protein>
<evidence type="ECO:0000313" key="3">
    <source>
        <dbReference type="Proteomes" id="UP000003932"/>
    </source>
</evidence>
<accession>J7GZU9</accession>
<organism evidence="2 3">
    <name type="scientific">Candidatus Carsonella ruddii CE isolate Thao2000</name>
    <dbReference type="NCBI Taxonomy" id="1202536"/>
    <lineage>
        <taxon>Bacteria</taxon>
        <taxon>Pseudomonadati</taxon>
        <taxon>Pseudomonadota</taxon>
        <taxon>Gammaproteobacteria</taxon>
        <taxon>Oceanospirillales</taxon>
        <taxon>Halomonadaceae</taxon>
        <taxon>Zymobacter group</taxon>
        <taxon>Candidatus Carsonella</taxon>
    </lineage>
</organism>
<gene>
    <name evidence="2" type="primary">pdt</name>
    <name evidence="2" type="ORF">A33U_061</name>
</gene>
<proteinExistence type="predicted"/>
<dbReference type="EMBL" id="CP003541">
    <property type="protein sequence ID" value="AFP83530.1"/>
    <property type="molecule type" value="Genomic_DNA"/>
</dbReference>
<evidence type="ECO:0000259" key="1">
    <source>
        <dbReference type="Pfam" id="PF00800"/>
    </source>
</evidence>
<sequence length="250" mass="30589">MKKKINTKNIFYIFKLIYLKKKKKYILGPYGNYSYSLIVKKINQKYNFFSLKKIKYLFFFNKNIIPIENNNGGIVTETISEMKKLKYLFNIVFILNINHKFILLKKKKKIFFHNQTYKQSINNIKLKFNYFKKKIIDSNSIIKKGVNIINNITKKIFFLNINKITLKDNFINKTKFILKYKNLKIKKYISIFLKTINLKKIKKFIINLYKNNKYYYIEFFFFSLRNIYFNMKLIKKKNKKIIFSGYFNFL</sequence>
<reference evidence="2 3" key="1">
    <citation type="journal article" date="2012" name="Mol. Biol. Evol.">
        <title>Genome reduction and co-evolution between the primary and secondary bacterial symbionts of psyllids.</title>
        <authorList>
            <person name="Sloan D.B."/>
            <person name="Moran N.A."/>
        </authorList>
    </citation>
    <scope>NUCLEOTIDE SEQUENCE [LARGE SCALE GENOMIC DNA]</scope>
    <source>
        <strain evidence="2 3">CE</strain>
    </source>
</reference>